<accession>A0AAE0GQQ7</accession>
<dbReference type="AlphaFoldDB" id="A0AAE0GQQ7"/>
<reference evidence="2 3" key="1">
    <citation type="journal article" date="2015" name="Genome Biol. Evol.">
        <title>Comparative Genomics of a Bacterivorous Green Alga Reveals Evolutionary Causalities and Consequences of Phago-Mixotrophic Mode of Nutrition.</title>
        <authorList>
            <person name="Burns J.A."/>
            <person name="Paasch A."/>
            <person name="Narechania A."/>
            <person name="Kim E."/>
        </authorList>
    </citation>
    <scope>NUCLEOTIDE SEQUENCE [LARGE SCALE GENOMIC DNA]</scope>
    <source>
        <strain evidence="2 3">PLY_AMNH</strain>
    </source>
</reference>
<gene>
    <name evidence="2" type="ORF">CYMTET_9637</name>
</gene>
<feature type="compositionally biased region" description="Gly residues" evidence="1">
    <location>
        <begin position="114"/>
        <end position="142"/>
    </location>
</feature>
<feature type="region of interest" description="Disordered" evidence="1">
    <location>
        <begin position="32"/>
        <end position="159"/>
    </location>
</feature>
<keyword evidence="3" id="KW-1185">Reference proteome</keyword>
<evidence type="ECO:0000313" key="3">
    <source>
        <dbReference type="Proteomes" id="UP001190700"/>
    </source>
</evidence>
<evidence type="ECO:0000256" key="1">
    <source>
        <dbReference type="SAM" id="MobiDB-lite"/>
    </source>
</evidence>
<name>A0AAE0GQQ7_9CHLO</name>
<dbReference type="Proteomes" id="UP001190700">
    <property type="component" value="Unassembled WGS sequence"/>
</dbReference>
<comment type="caution">
    <text evidence="2">The sequence shown here is derived from an EMBL/GenBank/DDBJ whole genome shotgun (WGS) entry which is preliminary data.</text>
</comment>
<sequence length="159" mass="16755">MLRLESGAITFSEGSEGTYCVPTIARGALAPPYRTVRRKTDPHPKGETLSSSWGQLANKRGRKVQERRGGEDEEEGTGGTDHRGKERSEGDIGGRARQEGGGGGVRRGRRAEEGGCGGAGGRAAAAQGGGGQVEDWGRGGSGWSEKKEKRRGKRGHRGQ</sequence>
<proteinExistence type="predicted"/>
<dbReference type="EMBL" id="LGRX02003216">
    <property type="protein sequence ID" value="KAK3282640.1"/>
    <property type="molecule type" value="Genomic_DNA"/>
</dbReference>
<feature type="compositionally biased region" description="Basic and acidic residues" evidence="1">
    <location>
        <begin position="80"/>
        <end position="98"/>
    </location>
</feature>
<evidence type="ECO:0000313" key="2">
    <source>
        <dbReference type="EMBL" id="KAK3282640.1"/>
    </source>
</evidence>
<protein>
    <submittedName>
        <fullName evidence="2">Uncharacterized protein</fullName>
    </submittedName>
</protein>
<feature type="compositionally biased region" description="Basic residues" evidence="1">
    <location>
        <begin position="148"/>
        <end position="159"/>
    </location>
</feature>
<organism evidence="2 3">
    <name type="scientific">Cymbomonas tetramitiformis</name>
    <dbReference type="NCBI Taxonomy" id="36881"/>
    <lineage>
        <taxon>Eukaryota</taxon>
        <taxon>Viridiplantae</taxon>
        <taxon>Chlorophyta</taxon>
        <taxon>Pyramimonadophyceae</taxon>
        <taxon>Pyramimonadales</taxon>
        <taxon>Pyramimonadaceae</taxon>
        <taxon>Cymbomonas</taxon>
    </lineage>
</organism>